<dbReference type="EMBL" id="DNZF01000245">
    <property type="protein sequence ID" value="HBK54506.1"/>
    <property type="molecule type" value="Genomic_DNA"/>
</dbReference>
<feature type="non-terminal residue" evidence="1">
    <location>
        <position position="49"/>
    </location>
</feature>
<dbReference type="InterPro" id="IPR050194">
    <property type="entry name" value="Glycosyltransferase_grp1"/>
</dbReference>
<organism evidence="1 2">
    <name type="scientific">Syntrophomonas wolfei</name>
    <dbReference type="NCBI Taxonomy" id="863"/>
    <lineage>
        <taxon>Bacteria</taxon>
        <taxon>Bacillati</taxon>
        <taxon>Bacillota</taxon>
        <taxon>Clostridia</taxon>
        <taxon>Eubacteriales</taxon>
        <taxon>Syntrophomonadaceae</taxon>
        <taxon>Syntrophomonas</taxon>
    </lineage>
</organism>
<evidence type="ECO:0000313" key="1">
    <source>
        <dbReference type="EMBL" id="HBK54506.1"/>
    </source>
</evidence>
<proteinExistence type="predicted"/>
<protein>
    <submittedName>
        <fullName evidence="1">Glycosyltransferase family 4 protein</fullName>
    </submittedName>
</protein>
<reference evidence="1 2" key="1">
    <citation type="journal article" date="2018" name="Nat. Biotechnol.">
        <title>A standardized bacterial taxonomy based on genome phylogeny substantially revises the tree of life.</title>
        <authorList>
            <person name="Parks D.H."/>
            <person name="Chuvochina M."/>
            <person name="Waite D.W."/>
            <person name="Rinke C."/>
            <person name="Skarshewski A."/>
            <person name="Chaumeil P.A."/>
            <person name="Hugenholtz P."/>
        </authorList>
    </citation>
    <scope>NUCLEOTIDE SEQUENCE [LARGE SCALE GENOMIC DNA]</scope>
    <source>
        <strain evidence="1">UBA10948</strain>
    </source>
</reference>
<name>A0A354Z0L4_9FIRM</name>
<accession>A0A354Z0L4</accession>
<dbReference type="Gene3D" id="3.40.50.2000">
    <property type="entry name" value="Glycogen Phosphorylase B"/>
    <property type="match status" value="1"/>
</dbReference>
<evidence type="ECO:0000313" key="2">
    <source>
        <dbReference type="Proteomes" id="UP000263273"/>
    </source>
</evidence>
<dbReference type="AlphaFoldDB" id="A0A354Z0L4"/>
<comment type="caution">
    <text evidence="1">The sequence shown here is derived from an EMBL/GenBank/DDBJ whole genome shotgun (WGS) entry which is preliminary data.</text>
</comment>
<dbReference type="SUPFAM" id="SSF53756">
    <property type="entry name" value="UDP-Glycosyltransferase/glycogen phosphorylase"/>
    <property type="match status" value="1"/>
</dbReference>
<dbReference type="Proteomes" id="UP000263273">
    <property type="component" value="Unassembled WGS sequence"/>
</dbReference>
<dbReference type="PANTHER" id="PTHR45947:SF3">
    <property type="entry name" value="SULFOQUINOVOSYL TRANSFERASE SQD2"/>
    <property type="match status" value="1"/>
</dbReference>
<dbReference type="GO" id="GO:0016757">
    <property type="term" value="F:glycosyltransferase activity"/>
    <property type="evidence" value="ECO:0007669"/>
    <property type="project" value="TreeGrafter"/>
</dbReference>
<sequence>TETQGLVLIEAMAAGLPVVAVGAYGVQDMVDHEINGLLTPLDIEAFSDA</sequence>
<dbReference type="PANTHER" id="PTHR45947">
    <property type="entry name" value="SULFOQUINOVOSYL TRANSFERASE SQD2"/>
    <property type="match status" value="1"/>
</dbReference>
<gene>
    <name evidence="1" type="ORF">DDZ44_11270</name>
</gene>
<feature type="non-terminal residue" evidence="1">
    <location>
        <position position="1"/>
    </location>
</feature>
<dbReference type="Pfam" id="PF13692">
    <property type="entry name" value="Glyco_trans_1_4"/>
    <property type="match status" value="1"/>
</dbReference>
<keyword evidence="1" id="KW-0808">Transferase</keyword>